<comment type="caution">
    <text evidence="2">The sequence shown here is derived from an EMBL/GenBank/DDBJ whole genome shotgun (WGS) entry which is preliminary data.</text>
</comment>
<dbReference type="PANTHER" id="PTHR46825:SF7">
    <property type="entry name" value="D-ALANYL-D-ALANINE CARBOXYPEPTIDASE"/>
    <property type="match status" value="1"/>
</dbReference>
<dbReference type="Gene3D" id="3.40.710.10">
    <property type="entry name" value="DD-peptidase/beta-lactamase superfamily"/>
    <property type="match status" value="1"/>
</dbReference>
<name>A0ABV3JVM7_STRON</name>
<evidence type="ECO:0000313" key="3">
    <source>
        <dbReference type="Proteomes" id="UP001552594"/>
    </source>
</evidence>
<reference evidence="2 3" key="1">
    <citation type="submission" date="2024-06" db="EMBL/GenBank/DDBJ databases">
        <title>The Natural Products Discovery Center: Release of the First 8490 Sequenced Strains for Exploring Actinobacteria Biosynthetic Diversity.</title>
        <authorList>
            <person name="Kalkreuter E."/>
            <person name="Kautsar S.A."/>
            <person name="Yang D."/>
            <person name="Bader C.D."/>
            <person name="Teijaro C.N."/>
            <person name="Fluegel L."/>
            <person name="Davis C.M."/>
            <person name="Simpson J.R."/>
            <person name="Lauterbach L."/>
            <person name="Steele A.D."/>
            <person name="Gui C."/>
            <person name="Meng S."/>
            <person name="Li G."/>
            <person name="Viehrig K."/>
            <person name="Ye F."/>
            <person name="Su P."/>
            <person name="Kiefer A.F."/>
            <person name="Nichols A."/>
            <person name="Cepeda A.J."/>
            <person name="Yan W."/>
            <person name="Fan B."/>
            <person name="Jiang Y."/>
            <person name="Adhikari A."/>
            <person name="Zheng C.-J."/>
            <person name="Schuster L."/>
            <person name="Cowan T.M."/>
            <person name="Smanski M.J."/>
            <person name="Chevrette M.G."/>
            <person name="De Carvalho L.P.S."/>
            <person name="Shen B."/>
        </authorList>
    </citation>
    <scope>NUCLEOTIDE SEQUENCE [LARGE SCALE GENOMIC DNA]</scope>
    <source>
        <strain evidence="2 3">NPDC052347</strain>
    </source>
</reference>
<dbReference type="InterPro" id="IPR050491">
    <property type="entry name" value="AmpC-like"/>
</dbReference>
<dbReference type="SUPFAM" id="SSF56601">
    <property type="entry name" value="beta-lactamase/transpeptidase-like"/>
    <property type="match status" value="1"/>
</dbReference>
<keyword evidence="2" id="KW-0378">Hydrolase</keyword>
<feature type="domain" description="Beta-lactamase-related" evidence="1">
    <location>
        <begin position="14"/>
        <end position="343"/>
    </location>
</feature>
<sequence length="367" mass="40034">MIDDRTRPAPTAVQHLLDRAVAEQGYPGMSAALREGERLRFGSAGAADLHSGRTWRPEDQFRIGSITKTFTATVVLQLAAERRLSLDDTVDRWLPGLVRGNGHDGTEITIRHLLAQTSGIFGYTLDQDWLDRFWSPNLLEHRFEKVAPEELVRIAMAHPAEFRPGQGWGYSNTNFVLAALIIERVTGASYAQAIEHRIARPLKLANTYAPGYRTGFHGPHIRAYSRLSVQDPQAPTHDMTELSTSWSFGAGDIVSTAGELTAFLAALLGGRLLKPAQLAEMLTMCRVPDGSWLDGYEYGLGLSSFTLPGGTTVYGHGGATIGTWSYLYGSRDGGKVMVQAVNGDWGPLFPLFTEGLDTAFSSGGRLP</sequence>
<evidence type="ECO:0000313" key="2">
    <source>
        <dbReference type="EMBL" id="MEV5506941.1"/>
    </source>
</evidence>
<proteinExistence type="predicted"/>
<dbReference type="InterPro" id="IPR012338">
    <property type="entry name" value="Beta-lactam/transpept-like"/>
</dbReference>
<organism evidence="2 3">
    <name type="scientific">Streptomyces orinoci</name>
    <name type="common">Streptoverticillium orinoci</name>
    <dbReference type="NCBI Taxonomy" id="67339"/>
    <lineage>
        <taxon>Bacteria</taxon>
        <taxon>Bacillati</taxon>
        <taxon>Actinomycetota</taxon>
        <taxon>Actinomycetes</taxon>
        <taxon>Kitasatosporales</taxon>
        <taxon>Streptomycetaceae</taxon>
        <taxon>Streptomyces</taxon>
    </lineage>
</organism>
<gene>
    <name evidence="2" type="ORF">AB0L16_10740</name>
</gene>
<dbReference type="InterPro" id="IPR001466">
    <property type="entry name" value="Beta-lactam-related"/>
</dbReference>
<dbReference type="Proteomes" id="UP001552594">
    <property type="component" value="Unassembled WGS sequence"/>
</dbReference>
<dbReference type="GO" id="GO:0016787">
    <property type="term" value="F:hydrolase activity"/>
    <property type="evidence" value="ECO:0007669"/>
    <property type="project" value="UniProtKB-KW"/>
</dbReference>
<keyword evidence="3" id="KW-1185">Reference proteome</keyword>
<dbReference type="RefSeq" id="WP_109280828.1">
    <property type="nucleotide sequence ID" value="NZ_JBFAUK010000006.1"/>
</dbReference>
<dbReference type="PANTHER" id="PTHR46825">
    <property type="entry name" value="D-ALANYL-D-ALANINE-CARBOXYPEPTIDASE/ENDOPEPTIDASE AMPH"/>
    <property type="match status" value="1"/>
</dbReference>
<evidence type="ECO:0000259" key="1">
    <source>
        <dbReference type="Pfam" id="PF00144"/>
    </source>
</evidence>
<dbReference type="EC" id="3.1.1.103" evidence="2"/>
<dbReference type="EMBL" id="JBFAUK010000006">
    <property type="protein sequence ID" value="MEV5506941.1"/>
    <property type="molecule type" value="Genomic_DNA"/>
</dbReference>
<protein>
    <submittedName>
        <fullName evidence="2">Serine hydrolase domain-containing protein</fullName>
        <ecNumber evidence="2">3.1.1.103</ecNumber>
    </submittedName>
</protein>
<accession>A0ABV3JVM7</accession>
<dbReference type="Pfam" id="PF00144">
    <property type="entry name" value="Beta-lactamase"/>
    <property type="match status" value="1"/>
</dbReference>